<evidence type="ECO:0000256" key="3">
    <source>
        <dbReference type="ARBA" id="ARBA00009266"/>
    </source>
</evidence>
<proteinExistence type="inferred from homology"/>
<keyword evidence="6 14" id="KW-0812">Transmembrane</keyword>
<dbReference type="PANTHER" id="PTHR12591:SF0">
    <property type="entry name" value="FI19814P1"/>
    <property type="match status" value="1"/>
</dbReference>
<feature type="active site" description="Nucleophile" evidence="12">
    <location>
        <position position="164"/>
    </location>
</feature>
<evidence type="ECO:0000256" key="2">
    <source>
        <dbReference type="ARBA" id="ARBA00004742"/>
    </source>
</evidence>
<dbReference type="InterPro" id="IPR016275">
    <property type="entry name" value="Glucose-6-phosphatase"/>
</dbReference>
<dbReference type="GO" id="GO:0006094">
    <property type="term" value="P:gluconeogenesis"/>
    <property type="evidence" value="ECO:0007669"/>
    <property type="project" value="UniProtKB-UniRule"/>
</dbReference>
<keyword evidence="8 11" id="KW-0256">Endoplasmic reticulum</keyword>
<keyword evidence="10 11" id="KW-0472">Membrane</keyword>
<feature type="binding site" evidence="13">
    <location>
        <position position="158"/>
    </location>
    <ligand>
        <name>substrate</name>
    </ligand>
</feature>
<protein>
    <recommendedName>
        <fullName evidence="4 11">Glucose-6-phosphatase</fullName>
        <ecNumber evidence="4 11">3.1.3.9</ecNumber>
    </recommendedName>
</protein>
<dbReference type="PANTHER" id="PTHR12591">
    <property type="entry name" value="GLUCOSE-6-PHOSPHATASE"/>
    <property type="match status" value="1"/>
</dbReference>
<evidence type="ECO:0000256" key="5">
    <source>
        <dbReference type="ARBA" id="ARBA00022432"/>
    </source>
</evidence>
<evidence type="ECO:0000256" key="8">
    <source>
        <dbReference type="ARBA" id="ARBA00022824"/>
    </source>
</evidence>
<evidence type="ECO:0000259" key="15">
    <source>
        <dbReference type="SMART" id="SM00014"/>
    </source>
</evidence>
<dbReference type="AlphaFoldDB" id="A0A2R5LL03"/>
<evidence type="ECO:0000256" key="12">
    <source>
        <dbReference type="PIRSR" id="PIRSR000905-1"/>
    </source>
</evidence>
<comment type="pathway">
    <text evidence="2 11">Carbohydrate biosynthesis; gluconeogenesis.</text>
</comment>
<evidence type="ECO:0000256" key="4">
    <source>
        <dbReference type="ARBA" id="ARBA00012634"/>
    </source>
</evidence>
<accession>A0A2R5LL03</accession>
<keyword evidence="5 11" id="KW-0312">Gluconeogenesis</keyword>
<evidence type="ECO:0000256" key="13">
    <source>
        <dbReference type="PIRSR" id="PIRSR000905-2"/>
    </source>
</evidence>
<feature type="binding site" evidence="13">
    <location>
        <position position="79"/>
    </location>
    <ligand>
        <name>substrate</name>
    </ligand>
</feature>
<feature type="transmembrane region" description="Helical" evidence="14">
    <location>
        <begin position="109"/>
        <end position="127"/>
    </location>
</feature>
<dbReference type="Pfam" id="PF01569">
    <property type="entry name" value="PAP2"/>
    <property type="match status" value="1"/>
</dbReference>
<comment type="similarity">
    <text evidence="3 11">Belongs to the glucose-6-phosphatase family.</text>
</comment>
<evidence type="ECO:0000256" key="14">
    <source>
        <dbReference type="SAM" id="Phobius"/>
    </source>
</evidence>
<evidence type="ECO:0000313" key="16">
    <source>
        <dbReference type="EMBL" id="MBY10135.1"/>
    </source>
</evidence>
<evidence type="ECO:0000256" key="10">
    <source>
        <dbReference type="ARBA" id="ARBA00023136"/>
    </source>
</evidence>
<dbReference type="Gene3D" id="1.20.144.10">
    <property type="entry name" value="Phosphatidic acid phosphatase type 2/haloperoxidase"/>
    <property type="match status" value="1"/>
</dbReference>
<sequence>MDSWYVAGANLIRHLQDVCEGYDNFFALVSVVADPAKYYVWAFPVAFALDTNLGLRVLLATACSECLNTNLKWILREHRPFWWVKLFSKDGIELRQTHQSCETGPGSPSGHVMVSIAVLYIVIVYALRKLKDRKSKGRFCAAVWPTYFAFMMTVCASRAFIAAHFPHQCLLGAVCGVANGYIFSRIEVETWSPRHYLACSAVVTATTLTVFTLMSAIGPDPNETVNYALQACNDPKYVTVTTNALYGVMRQVASPLGLWFALRMPDCKSVLEGASKMPWTGKLLAGGAGLAAGKILLSVPMPSKTVVVYTAAVMQYFFFTFTVAYGIPYFMSRWRARVEKAKSS</sequence>
<keyword evidence="9 14" id="KW-1133">Transmembrane helix</keyword>
<dbReference type="GO" id="GO:0004346">
    <property type="term" value="F:glucose-6-phosphatase activity"/>
    <property type="evidence" value="ECO:0007669"/>
    <property type="project" value="UniProtKB-EC"/>
</dbReference>
<dbReference type="SUPFAM" id="SSF48317">
    <property type="entry name" value="Acid phosphatase/Vanadium-dependent haloperoxidase"/>
    <property type="match status" value="1"/>
</dbReference>
<feature type="transmembrane region" description="Helical" evidence="14">
    <location>
        <begin position="196"/>
        <end position="217"/>
    </location>
</feature>
<feature type="domain" description="Phosphatidic acid phosphatase type 2/haloperoxidase" evidence="15">
    <location>
        <begin position="53"/>
        <end position="184"/>
    </location>
</feature>
<evidence type="ECO:0000256" key="11">
    <source>
        <dbReference type="PIRNR" id="PIRNR000905"/>
    </source>
</evidence>
<dbReference type="EMBL" id="GGLE01006009">
    <property type="protein sequence ID" value="MBY10135.1"/>
    <property type="molecule type" value="Transcribed_RNA"/>
</dbReference>
<reference evidence="16" key="1">
    <citation type="submission" date="2018-03" db="EMBL/GenBank/DDBJ databases">
        <title>The relapsing fever spirochete Borrelia turicatae persists in the highly oxidative environment of its soft-bodied tick vector.</title>
        <authorList>
            <person name="Bourret T.J."/>
            <person name="Boyle W.K."/>
            <person name="Valenzuela J.G."/>
            <person name="Oliveira F."/>
            <person name="Lopez J.E."/>
        </authorList>
    </citation>
    <scope>NUCLEOTIDE SEQUENCE</scope>
    <source>
        <strain evidence="16">Kansas strain/isolate</strain>
        <tissue evidence="16">Salivary glands</tissue>
    </source>
</reference>
<dbReference type="GO" id="GO:0005789">
    <property type="term" value="C:endoplasmic reticulum membrane"/>
    <property type="evidence" value="ECO:0007669"/>
    <property type="project" value="UniProtKB-SubCell"/>
</dbReference>
<dbReference type="SMART" id="SM00014">
    <property type="entry name" value="acidPPc"/>
    <property type="match status" value="1"/>
</dbReference>
<feature type="active site" description="Proton donor" evidence="12">
    <location>
        <position position="111"/>
    </location>
</feature>
<dbReference type="EC" id="3.1.3.9" evidence="4 11"/>
<comment type="subcellular location">
    <subcellularLocation>
        <location evidence="1">Endoplasmic reticulum membrane</location>
        <topology evidence="1">Multi-pass membrane protein</topology>
    </subcellularLocation>
</comment>
<dbReference type="InterPro" id="IPR036938">
    <property type="entry name" value="PAP2/HPO_sf"/>
</dbReference>
<feature type="transmembrane region" description="Helical" evidence="14">
    <location>
        <begin position="307"/>
        <end position="330"/>
    </location>
</feature>
<evidence type="ECO:0000256" key="7">
    <source>
        <dbReference type="ARBA" id="ARBA00022801"/>
    </source>
</evidence>
<dbReference type="InterPro" id="IPR000326">
    <property type="entry name" value="PAP2/HPO"/>
</dbReference>
<organism evidence="16">
    <name type="scientific">Ornithodoros turicata</name>
    <dbReference type="NCBI Taxonomy" id="34597"/>
    <lineage>
        <taxon>Eukaryota</taxon>
        <taxon>Metazoa</taxon>
        <taxon>Ecdysozoa</taxon>
        <taxon>Arthropoda</taxon>
        <taxon>Chelicerata</taxon>
        <taxon>Arachnida</taxon>
        <taxon>Acari</taxon>
        <taxon>Parasitiformes</taxon>
        <taxon>Ixodida</taxon>
        <taxon>Ixodoidea</taxon>
        <taxon>Argasidae</taxon>
        <taxon>Ornithodorinae</taxon>
        <taxon>Ornithodoros</taxon>
    </lineage>
</organism>
<dbReference type="PIRSF" id="PIRSF000905">
    <property type="entry name" value="Glucose-6-phosphatase"/>
    <property type="match status" value="1"/>
</dbReference>
<keyword evidence="7 11" id="KW-0378">Hydrolase</keyword>
<evidence type="ECO:0000256" key="9">
    <source>
        <dbReference type="ARBA" id="ARBA00022989"/>
    </source>
</evidence>
<dbReference type="UniPathway" id="UPA00138"/>
<evidence type="ECO:0000256" key="6">
    <source>
        <dbReference type="ARBA" id="ARBA00022692"/>
    </source>
</evidence>
<name>A0A2R5LL03_9ACAR</name>
<evidence type="ECO:0000256" key="1">
    <source>
        <dbReference type="ARBA" id="ARBA00004477"/>
    </source>
</evidence>
<feature type="transmembrane region" description="Helical" evidence="14">
    <location>
        <begin position="165"/>
        <end position="184"/>
    </location>
</feature>
<feature type="transmembrane region" description="Helical" evidence="14">
    <location>
        <begin position="139"/>
        <end position="159"/>
    </location>
</feature>
<dbReference type="GO" id="GO:0051156">
    <property type="term" value="P:glucose 6-phosphate metabolic process"/>
    <property type="evidence" value="ECO:0007669"/>
    <property type="project" value="TreeGrafter"/>
</dbReference>